<organism evidence="2 3">
    <name type="scientific">Stylosanthes scabra</name>
    <dbReference type="NCBI Taxonomy" id="79078"/>
    <lineage>
        <taxon>Eukaryota</taxon>
        <taxon>Viridiplantae</taxon>
        <taxon>Streptophyta</taxon>
        <taxon>Embryophyta</taxon>
        <taxon>Tracheophyta</taxon>
        <taxon>Spermatophyta</taxon>
        <taxon>Magnoliopsida</taxon>
        <taxon>eudicotyledons</taxon>
        <taxon>Gunneridae</taxon>
        <taxon>Pentapetalae</taxon>
        <taxon>rosids</taxon>
        <taxon>fabids</taxon>
        <taxon>Fabales</taxon>
        <taxon>Fabaceae</taxon>
        <taxon>Papilionoideae</taxon>
        <taxon>50 kb inversion clade</taxon>
        <taxon>dalbergioids sensu lato</taxon>
        <taxon>Dalbergieae</taxon>
        <taxon>Pterocarpus clade</taxon>
        <taxon>Stylosanthes</taxon>
    </lineage>
</organism>
<evidence type="ECO:0000256" key="1">
    <source>
        <dbReference type="SAM" id="MobiDB-lite"/>
    </source>
</evidence>
<keyword evidence="3" id="KW-1185">Reference proteome</keyword>
<name>A0ABU6QQJ2_9FABA</name>
<accession>A0ABU6QQJ2</accession>
<feature type="compositionally biased region" description="Basic residues" evidence="1">
    <location>
        <begin position="14"/>
        <end position="24"/>
    </location>
</feature>
<proteinExistence type="predicted"/>
<evidence type="ECO:0000313" key="3">
    <source>
        <dbReference type="Proteomes" id="UP001341840"/>
    </source>
</evidence>
<evidence type="ECO:0000313" key="2">
    <source>
        <dbReference type="EMBL" id="MED6114287.1"/>
    </source>
</evidence>
<comment type="caution">
    <text evidence="2">The sequence shown here is derived from an EMBL/GenBank/DDBJ whole genome shotgun (WGS) entry which is preliminary data.</text>
</comment>
<dbReference type="Proteomes" id="UP001341840">
    <property type="component" value="Unassembled WGS sequence"/>
</dbReference>
<sequence length="118" mass="12865">MAQTWCHSSSLAKATKRGPTKPHHAQASNQVWTMPRHGPNVVPSTSPKQQATLISQTWPFKARPESKLTKCCSSHSSPRPHSLRISEQLTEDCALAGGSSNSARNLGIKFLAPLLRIN</sequence>
<protein>
    <submittedName>
        <fullName evidence="2">Uncharacterized protein</fullName>
    </submittedName>
</protein>
<dbReference type="EMBL" id="JASCZI010001102">
    <property type="protein sequence ID" value="MED6114287.1"/>
    <property type="molecule type" value="Genomic_DNA"/>
</dbReference>
<feature type="compositionally biased region" description="Polar residues" evidence="1">
    <location>
        <begin position="1"/>
        <end position="12"/>
    </location>
</feature>
<gene>
    <name evidence="2" type="ORF">PIB30_078863</name>
</gene>
<feature type="region of interest" description="Disordered" evidence="1">
    <location>
        <begin position="1"/>
        <end position="49"/>
    </location>
</feature>
<reference evidence="2 3" key="1">
    <citation type="journal article" date="2023" name="Plants (Basel)">
        <title>Bridging the Gap: Combining Genomics and Transcriptomics Approaches to Understand Stylosanthes scabra, an Orphan Legume from the Brazilian Caatinga.</title>
        <authorList>
            <person name="Ferreira-Neto J.R.C."/>
            <person name="da Silva M.D."/>
            <person name="Binneck E."/>
            <person name="de Melo N.F."/>
            <person name="da Silva R.H."/>
            <person name="de Melo A.L.T.M."/>
            <person name="Pandolfi V."/>
            <person name="Bustamante F.O."/>
            <person name="Brasileiro-Vidal A.C."/>
            <person name="Benko-Iseppon A.M."/>
        </authorList>
    </citation>
    <scope>NUCLEOTIDE SEQUENCE [LARGE SCALE GENOMIC DNA]</scope>
    <source>
        <tissue evidence="2">Leaves</tissue>
    </source>
</reference>